<dbReference type="EMBL" id="JACAZH010000003">
    <property type="protein sequence ID" value="KAF7372850.1"/>
    <property type="molecule type" value="Genomic_DNA"/>
</dbReference>
<dbReference type="AlphaFoldDB" id="A0A8H7DFV4"/>
<gene>
    <name evidence="1" type="ORF">MSAN_00491000</name>
</gene>
<evidence type="ECO:0000313" key="2">
    <source>
        <dbReference type="Proteomes" id="UP000623467"/>
    </source>
</evidence>
<reference evidence="1" key="1">
    <citation type="submission" date="2020-05" db="EMBL/GenBank/DDBJ databases">
        <title>Mycena genomes resolve the evolution of fungal bioluminescence.</title>
        <authorList>
            <person name="Tsai I.J."/>
        </authorList>
    </citation>
    <scope>NUCLEOTIDE SEQUENCE</scope>
    <source>
        <strain evidence="1">160909Yilan</strain>
    </source>
</reference>
<proteinExistence type="predicted"/>
<name>A0A8H7DFV4_9AGAR</name>
<organism evidence="1 2">
    <name type="scientific">Mycena sanguinolenta</name>
    <dbReference type="NCBI Taxonomy" id="230812"/>
    <lineage>
        <taxon>Eukaryota</taxon>
        <taxon>Fungi</taxon>
        <taxon>Dikarya</taxon>
        <taxon>Basidiomycota</taxon>
        <taxon>Agaricomycotina</taxon>
        <taxon>Agaricomycetes</taxon>
        <taxon>Agaricomycetidae</taxon>
        <taxon>Agaricales</taxon>
        <taxon>Marasmiineae</taxon>
        <taxon>Mycenaceae</taxon>
        <taxon>Mycena</taxon>
    </lineage>
</organism>
<protein>
    <submittedName>
        <fullName evidence="1">Uncharacterized protein</fullName>
    </submittedName>
</protein>
<sequence length="104" mass="11638">MSHALRPHNPCIRAFLRASVERKSTTAAKIYEPPLRIKRSVPVLTLVSHHVTLEISSILGVVFRRSRRINTPILHPLHCSSGSLLRTAFTLRISSRFSTSSPIS</sequence>
<dbReference type="Proteomes" id="UP000623467">
    <property type="component" value="Unassembled WGS sequence"/>
</dbReference>
<comment type="caution">
    <text evidence="1">The sequence shown here is derived from an EMBL/GenBank/DDBJ whole genome shotgun (WGS) entry which is preliminary data.</text>
</comment>
<evidence type="ECO:0000313" key="1">
    <source>
        <dbReference type="EMBL" id="KAF7372850.1"/>
    </source>
</evidence>
<accession>A0A8H7DFV4</accession>
<keyword evidence="2" id="KW-1185">Reference proteome</keyword>